<evidence type="ECO:0000313" key="2">
    <source>
        <dbReference type="EMBL" id="RDW88083.1"/>
    </source>
</evidence>
<organism evidence="2 3">
    <name type="scientific">Coleophoma cylindrospora</name>
    <dbReference type="NCBI Taxonomy" id="1849047"/>
    <lineage>
        <taxon>Eukaryota</taxon>
        <taxon>Fungi</taxon>
        <taxon>Dikarya</taxon>
        <taxon>Ascomycota</taxon>
        <taxon>Pezizomycotina</taxon>
        <taxon>Leotiomycetes</taxon>
        <taxon>Helotiales</taxon>
        <taxon>Dermateaceae</taxon>
        <taxon>Coleophoma</taxon>
    </lineage>
</organism>
<reference evidence="2 3" key="1">
    <citation type="journal article" date="2018" name="IMA Fungus">
        <title>IMA Genome-F 9: Draft genome sequence of Annulohypoxylon stygium, Aspergillus mulundensis, Berkeleyomyces basicola (syn. Thielaviopsis basicola), Ceratocystis smalleyi, two Cercospora beticola strains, Coleophoma cylindrospora, Fusarium fracticaudum, Phialophora cf. hyalina, and Morchella septimelata.</title>
        <authorList>
            <person name="Wingfield B.D."/>
            <person name="Bills G.F."/>
            <person name="Dong Y."/>
            <person name="Huang W."/>
            <person name="Nel W.J."/>
            <person name="Swalarsk-Parry B.S."/>
            <person name="Vaghefi N."/>
            <person name="Wilken P.M."/>
            <person name="An Z."/>
            <person name="de Beer Z.W."/>
            <person name="De Vos L."/>
            <person name="Chen L."/>
            <person name="Duong T.A."/>
            <person name="Gao Y."/>
            <person name="Hammerbacher A."/>
            <person name="Kikkert J.R."/>
            <person name="Li Y."/>
            <person name="Li H."/>
            <person name="Li K."/>
            <person name="Li Q."/>
            <person name="Liu X."/>
            <person name="Ma X."/>
            <person name="Naidoo K."/>
            <person name="Pethybridge S.J."/>
            <person name="Sun J."/>
            <person name="Steenkamp E.T."/>
            <person name="van der Nest M.A."/>
            <person name="van Wyk S."/>
            <person name="Wingfield M.J."/>
            <person name="Xiong C."/>
            <person name="Yue Q."/>
            <person name="Zhang X."/>
        </authorList>
    </citation>
    <scope>NUCLEOTIDE SEQUENCE [LARGE SCALE GENOMIC DNA]</scope>
    <source>
        <strain evidence="2 3">BP6252</strain>
    </source>
</reference>
<evidence type="ECO:0000256" key="1">
    <source>
        <dbReference type="SAM" id="MobiDB-lite"/>
    </source>
</evidence>
<protein>
    <recommendedName>
        <fullName evidence="4">Myb-like domain-containing protein</fullName>
    </recommendedName>
</protein>
<dbReference type="OrthoDB" id="4525115at2759"/>
<feature type="compositionally biased region" description="Polar residues" evidence="1">
    <location>
        <begin position="108"/>
        <end position="119"/>
    </location>
</feature>
<dbReference type="EMBL" id="PDLM01000001">
    <property type="protein sequence ID" value="RDW88083.1"/>
    <property type="molecule type" value="Genomic_DNA"/>
</dbReference>
<dbReference type="AlphaFoldDB" id="A0A3D8SP25"/>
<sequence length="171" mass="19244">MPPAWDDRADKHLLFAIIEEGALKSISWQNVSDALNQKGYTFSREACRQHFQKLRRESRGNRTNTTPTKPSKGTPTKQGTGSGKSKAQFASNDRNEDDDEESFPPTPTHLNYSFASTPASKKRKVEKMEEEKPRDLVYGGQNAAIFKLEDAEDAGVIDLERDDLYSGRDYA</sequence>
<gene>
    <name evidence="2" type="ORF">BP6252_00115</name>
</gene>
<dbReference type="Proteomes" id="UP000256645">
    <property type="component" value="Unassembled WGS sequence"/>
</dbReference>
<dbReference type="STRING" id="1849047.A0A3D8SP25"/>
<accession>A0A3D8SP25</accession>
<comment type="caution">
    <text evidence="2">The sequence shown here is derived from an EMBL/GenBank/DDBJ whole genome shotgun (WGS) entry which is preliminary data.</text>
</comment>
<keyword evidence="3" id="KW-1185">Reference proteome</keyword>
<evidence type="ECO:0008006" key="4">
    <source>
        <dbReference type="Google" id="ProtNLM"/>
    </source>
</evidence>
<evidence type="ECO:0000313" key="3">
    <source>
        <dbReference type="Proteomes" id="UP000256645"/>
    </source>
</evidence>
<feature type="region of interest" description="Disordered" evidence="1">
    <location>
        <begin position="53"/>
        <end position="133"/>
    </location>
</feature>
<proteinExistence type="predicted"/>
<feature type="compositionally biased region" description="Low complexity" evidence="1">
    <location>
        <begin position="65"/>
        <end position="86"/>
    </location>
</feature>
<name>A0A3D8SP25_9HELO</name>